<reference evidence="1 2" key="1">
    <citation type="journal article" date="2000" name="DNA Res.">
        <title>Complete genome structure of the nitrogen-fixing symbiotic bacterium Mesorhizobium loti.</title>
        <authorList>
            <person name="Kaneko T."/>
            <person name="Nakamura Y."/>
            <person name="Sato S."/>
            <person name="Asamizu E."/>
            <person name="Kato T."/>
            <person name="Sasamoto S."/>
            <person name="Watanabe A."/>
            <person name="Idesawa K."/>
            <person name="Ishikawa A."/>
            <person name="Kawashima K."/>
            <person name="Kimura T."/>
            <person name="Kishida Y."/>
            <person name="Kiyokawa C."/>
            <person name="Kohara M."/>
            <person name="Matsumoto M."/>
            <person name="Matsuno A."/>
            <person name="Mochizuki Y."/>
            <person name="Nakayama S."/>
            <person name="Nakazaki N."/>
            <person name="Shimpo S."/>
            <person name="Sugimoto M."/>
            <person name="Takeuchi C."/>
            <person name="Yamada M."/>
            <person name="Tabata S."/>
        </authorList>
    </citation>
    <scope>NUCLEOTIDE SEQUENCE [LARGE SCALE GENOMIC DNA]</scope>
    <source>
        <strain evidence="2">LMG 29417 / CECT 9101 / MAFF 303099</strain>
    </source>
</reference>
<protein>
    <submittedName>
        <fullName evidence="1">Mlr0432 protein</fullName>
    </submittedName>
</protein>
<evidence type="ECO:0000313" key="2">
    <source>
        <dbReference type="Proteomes" id="UP000000552"/>
    </source>
</evidence>
<dbReference type="Proteomes" id="UP000000552">
    <property type="component" value="Chromosome"/>
</dbReference>
<dbReference type="KEGG" id="mlo:mlr0432"/>
<dbReference type="AlphaFoldDB" id="Q98MU7"/>
<evidence type="ECO:0000313" key="1">
    <source>
        <dbReference type="EMBL" id="BAB48016.1"/>
    </source>
</evidence>
<sequence>MGQGIKVGDTVAITATVRKRVTDDRVSVLILSYGQPHSIVDSTPHISSGQKIELTGEVLRVDEDTVTVGGKDLGITVKHSAVRLVTSHVAPKRKTPLVDKPA</sequence>
<dbReference type="PATRIC" id="fig|266835.9.peg.348"/>
<proteinExistence type="predicted"/>
<organism evidence="1 2">
    <name type="scientific">Mesorhizobium japonicum (strain LMG 29417 / CECT 9101 / MAFF 303099)</name>
    <name type="common">Mesorhizobium loti (strain MAFF 303099)</name>
    <dbReference type="NCBI Taxonomy" id="266835"/>
    <lineage>
        <taxon>Bacteria</taxon>
        <taxon>Pseudomonadati</taxon>
        <taxon>Pseudomonadota</taxon>
        <taxon>Alphaproteobacteria</taxon>
        <taxon>Hyphomicrobiales</taxon>
        <taxon>Phyllobacteriaceae</taxon>
        <taxon>Mesorhizobium</taxon>
    </lineage>
</organism>
<dbReference type="HOGENOM" id="CLU_177713_0_0_5"/>
<dbReference type="RefSeq" id="WP_010909372.1">
    <property type="nucleotide sequence ID" value="NC_002678.2"/>
</dbReference>
<accession>Q98MU7</accession>
<gene>
    <name evidence="1" type="ordered locus">mlr0432</name>
</gene>
<dbReference type="EMBL" id="BA000012">
    <property type="protein sequence ID" value="BAB48016.1"/>
    <property type="molecule type" value="Genomic_DNA"/>
</dbReference>
<name>Q98MU7_RHILO</name>